<keyword evidence="1" id="KW-1133">Transmembrane helix</keyword>
<evidence type="ECO:0000313" key="2">
    <source>
        <dbReference type="EMBL" id="MFC6200296.1"/>
    </source>
</evidence>
<feature type="transmembrane region" description="Helical" evidence="1">
    <location>
        <begin position="146"/>
        <end position="163"/>
    </location>
</feature>
<evidence type="ECO:0000313" key="3">
    <source>
        <dbReference type="Proteomes" id="UP001596171"/>
    </source>
</evidence>
<protein>
    <recommendedName>
        <fullName evidence="4">DUF2812 domain-containing protein</fullName>
    </recommendedName>
</protein>
<proteinExistence type="predicted"/>
<comment type="caution">
    <text evidence="2">The sequence shown here is derived from an EMBL/GenBank/DDBJ whole genome shotgun (WGS) entry which is preliminary data.</text>
</comment>
<keyword evidence="1" id="KW-0472">Membrane</keyword>
<keyword evidence="3" id="KW-1185">Reference proteome</keyword>
<dbReference type="RefSeq" id="WP_137617148.1">
    <property type="nucleotide sequence ID" value="NZ_BJDI01000017.1"/>
</dbReference>
<evidence type="ECO:0008006" key="4">
    <source>
        <dbReference type="Google" id="ProtNLM"/>
    </source>
</evidence>
<dbReference type="Proteomes" id="UP001596171">
    <property type="component" value="Unassembled WGS sequence"/>
</dbReference>
<gene>
    <name evidence="2" type="ORF">ACFP1L_00130</name>
</gene>
<reference evidence="3" key="1">
    <citation type="journal article" date="2019" name="Int. J. Syst. Evol. Microbiol.">
        <title>The Global Catalogue of Microorganisms (GCM) 10K type strain sequencing project: providing services to taxonomists for standard genome sequencing and annotation.</title>
        <authorList>
            <consortium name="The Broad Institute Genomics Platform"/>
            <consortium name="The Broad Institute Genome Sequencing Center for Infectious Disease"/>
            <person name="Wu L."/>
            <person name="Ma J."/>
        </authorList>
    </citation>
    <scope>NUCLEOTIDE SEQUENCE [LARGE SCALE GENOMIC DNA]</scope>
    <source>
        <strain evidence="3">CCM 8930</strain>
    </source>
</reference>
<feature type="transmembrane region" description="Helical" evidence="1">
    <location>
        <begin position="122"/>
        <end position="140"/>
    </location>
</feature>
<dbReference type="EMBL" id="JBHSSE010000001">
    <property type="protein sequence ID" value="MFC6200296.1"/>
    <property type="molecule type" value="Genomic_DNA"/>
</dbReference>
<organism evidence="2 3">
    <name type="scientific">Lactiplantibacillus nangangensis</name>
    <dbReference type="NCBI Taxonomy" id="2559917"/>
    <lineage>
        <taxon>Bacteria</taxon>
        <taxon>Bacillati</taxon>
        <taxon>Bacillota</taxon>
        <taxon>Bacilli</taxon>
        <taxon>Lactobacillales</taxon>
        <taxon>Lactobacillaceae</taxon>
        <taxon>Lactiplantibacillus</taxon>
    </lineage>
</organism>
<sequence>MWRYRFLIKGSVQELNWLNRLAKHGWLLSKIRGNWYHFKHVKTHFRIFSEYVPTDLVAEVTATTQIFKVLATVRVKQPDVQVIYTGSDQSTVLQAQVSPGDPQMRLNVALGMRDKAMNTMNLALFLGVIFLGVLVFTINSSRQVDLIGVYAIIGLFVGARFAWTAKNLQKQIVTLRRETEQYDGAWMPTMHVYISPLKAEIDTEALKSLGRWHLVGHSRKGVYWYDLETLASESEIKQVLQPIVPAGTTVNVLSWLGLAPLGWFI</sequence>
<evidence type="ECO:0000256" key="1">
    <source>
        <dbReference type="SAM" id="Phobius"/>
    </source>
</evidence>
<accession>A0ABW1SF52</accession>
<keyword evidence="1" id="KW-0812">Transmembrane</keyword>
<name>A0ABW1SF52_9LACO</name>